<sequence length="289" mass="33243">MSAIKTFKVMSPTLLNSADVTSMEIPRNILMKLSTFFWSSVVVFNSSRTTSVLLVLTAVKNIATCTLAISIADSAFPETTRVPKKRRERMSNERRHRGDSFSSEYRQFYNLANKIWSQKLLANAYSVGRQLQNQSLVPNIACLLLKEINDTEAQPAYKENYVEVSEMERRKNEAKGRERREETEMSIQGYSPQNDRCAWQCLHLPRIGYRNETKDNSNTHLISEMMNDVLIENLRYIEMNTLKAIGPVEFDMQTECRVYSPSEQEGAALLQATHQSIYLIASRIYNQED</sequence>
<dbReference type="GeneID" id="9825016"/>
<proteinExistence type="predicted"/>
<dbReference type="EMBL" id="WUAV01000006">
    <property type="protein sequence ID" value="KAF1745913.1"/>
    <property type="molecule type" value="Genomic_DNA"/>
</dbReference>
<reference evidence="1 2" key="1">
    <citation type="submission" date="2019-12" db="EMBL/GenBank/DDBJ databases">
        <title>Chromosome-level assembly of the Caenorhabditis remanei genome.</title>
        <authorList>
            <person name="Teterina A.A."/>
            <person name="Willis J.H."/>
            <person name="Phillips P.C."/>
        </authorList>
    </citation>
    <scope>NUCLEOTIDE SEQUENCE [LARGE SCALE GENOMIC DNA]</scope>
    <source>
        <strain evidence="1 2">PX506</strain>
        <tissue evidence="1">Whole organism</tissue>
    </source>
</reference>
<organism evidence="1 2">
    <name type="scientific">Caenorhabditis remanei</name>
    <name type="common">Caenorhabditis vulgaris</name>
    <dbReference type="NCBI Taxonomy" id="31234"/>
    <lineage>
        <taxon>Eukaryota</taxon>
        <taxon>Metazoa</taxon>
        <taxon>Ecdysozoa</taxon>
        <taxon>Nematoda</taxon>
        <taxon>Chromadorea</taxon>
        <taxon>Rhabditida</taxon>
        <taxon>Rhabditina</taxon>
        <taxon>Rhabditomorpha</taxon>
        <taxon>Rhabditoidea</taxon>
        <taxon>Rhabditidae</taxon>
        <taxon>Peloderinae</taxon>
        <taxon>Caenorhabditis</taxon>
    </lineage>
</organism>
<evidence type="ECO:0000313" key="2">
    <source>
        <dbReference type="Proteomes" id="UP000483820"/>
    </source>
</evidence>
<dbReference type="KEGG" id="crq:GCK72_022360"/>
<comment type="caution">
    <text evidence="1">The sequence shown here is derived from an EMBL/GenBank/DDBJ whole genome shotgun (WGS) entry which is preliminary data.</text>
</comment>
<name>A0A6A5FTN8_CAERE</name>
<dbReference type="RefSeq" id="XP_003096771.2">
    <property type="nucleotide sequence ID" value="XM_003096723.2"/>
</dbReference>
<dbReference type="CTD" id="9825016"/>
<dbReference type="AlphaFoldDB" id="A0A6A5FTN8"/>
<evidence type="ECO:0000313" key="1">
    <source>
        <dbReference type="EMBL" id="KAF1745913.1"/>
    </source>
</evidence>
<dbReference type="Proteomes" id="UP000483820">
    <property type="component" value="Chromosome X"/>
</dbReference>
<gene>
    <name evidence="1" type="ORF">GCK72_022360</name>
</gene>
<accession>A0A6A5FTN8</accession>
<protein>
    <submittedName>
        <fullName evidence="1">Uncharacterized protein</fullName>
    </submittedName>
</protein>